<keyword evidence="2" id="KW-0812">Transmembrane</keyword>
<dbReference type="InterPro" id="IPR019051">
    <property type="entry name" value="Trp_biosyn_TM_oprn/chp"/>
</dbReference>
<dbReference type="AlphaFoldDB" id="A0A9D2H5B8"/>
<keyword evidence="2" id="KW-0472">Membrane</keyword>
<dbReference type="Proteomes" id="UP000824220">
    <property type="component" value="Unassembled WGS sequence"/>
</dbReference>
<feature type="transmembrane region" description="Helical" evidence="2">
    <location>
        <begin position="50"/>
        <end position="71"/>
    </location>
</feature>
<evidence type="ECO:0000256" key="1">
    <source>
        <dbReference type="SAM" id="MobiDB-lite"/>
    </source>
</evidence>
<feature type="transmembrane region" description="Helical" evidence="2">
    <location>
        <begin position="78"/>
        <end position="99"/>
    </location>
</feature>
<reference evidence="3" key="1">
    <citation type="journal article" date="2021" name="PeerJ">
        <title>Extensive microbial diversity within the chicken gut microbiome revealed by metagenomics and culture.</title>
        <authorList>
            <person name="Gilroy R."/>
            <person name="Ravi A."/>
            <person name="Getino M."/>
            <person name="Pursley I."/>
            <person name="Horton D.L."/>
            <person name="Alikhan N.F."/>
            <person name="Baker D."/>
            <person name="Gharbi K."/>
            <person name="Hall N."/>
            <person name="Watson M."/>
            <person name="Adriaenssens E.M."/>
            <person name="Foster-Nyarko E."/>
            <person name="Jarju S."/>
            <person name="Secka A."/>
            <person name="Antonio M."/>
            <person name="Oren A."/>
            <person name="Chaudhuri R.R."/>
            <person name="La Ragione R."/>
            <person name="Hildebrand F."/>
            <person name="Pallen M.J."/>
        </authorList>
    </citation>
    <scope>NUCLEOTIDE SEQUENCE</scope>
    <source>
        <strain evidence="3">ChiHjej8B7-3636</strain>
    </source>
</reference>
<proteinExistence type="predicted"/>
<dbReference type="EMBL" id="DXAM01000029">
    <property type="protein sequence ID" value="HJA03650.1"/>
    <property type="molecule type" value="Genomic_DNA"/>
</dbReference>
<dbReference type="Pfam" id="PF09534">
    <property type="entry name" value="Trp_oprn_chp"/>
    <property type="match status" value="1"/>
</dbReference>
<feature type="compositionally biased region" description="Basic and acidic residues" evidence="1">
    <location>
        <begin position="189"/>
        <end position="200"/>
    </location>
</feature>
<evidence type="ECO:0000256" key="2">
    <source>
        <dbReference type="SAM" id="Phobius"/>
    </source>
</evidence>
<protein>
    <submittedName>
        <fullName evidence="3">Trp biosynthesis-associated membrane protein</fullName>
    </submittedName>
</protein>
<sequence>MTESWAARRGRVLSVVVILLGSALVLISSTQTWATTDVQGTLIEAKGAEALSLLQPLALAALALSLALALAGRIVRMALAAIAVVLGASLVWLTAGAAFGDPVAAVESAVTEHTGIAGAEGVSSVVADVALTPWPSIALAFGILVALGGLFAVSTGLMWRRAGHRYDKADPTSRAAASGPLDAVDSWDDLSRGDDPTDRR</sequence>
<evidence type="ECO:0000313" key="3">
    <source>
        <dbReference type="EMBL" id="HJA03650.1"/>
    </source>
</evidence>
<evidence type="ECO:0000313" key="4">
    <source>
        <dbReference type="Proteomes" id="UP000824220"/>
    </source>
</evidence>
<feature type="region of interest" description="Disordered" evidence="1">
    <location>
        <begin position="170"/>
        <end position="200"/>
    </location>
</feature>
<organism evidence="3 4">
    <name type="scientific">Candidatus Microbacterium stercoravium</name>
    <dbReference type="NCBI Taxonomy" id="2838697"/>
    <lineage>
        <taxon>Bacteria</taxon>
        <taxon>Bacillati</taxon>
        <taxon>Actinomycetota</taxon>
        <taxon>Actinomycetes</taxon>
        <taxon>Micrococcales</taxon>
        <taxon>Microbacteriaceae</taxon>
        <taxon>Microbacterium</taxon>
    </lineage>
</organism>
<name>A0A9D2H5B8_9MICO</name>
<reference evidence="3" key="2">
    <citation type="submission" date="2021-04" db="EMBL/GenBank/DDBJ databases">
        <authorList>
            <person name="Gilroy R."/>
        </authorList>
    </citation>
    <scope>NUCLEOTIDE SEQUENCE</scope>
    <source>
        <strain evidence="3">ChiHjej8B7-3636</strain>
    </source>
</reference>
<keyword evidence="2" id="KW-1133">Transmembrane helix</keyword>
<gene>
    <name evidence="3" type="ORF">H9800_02180</name>
</gene>
<comment type="caution">
    <text evidence="3">The sequence shown here is derived from an EMBL/GenBank/DDBJ whole genome shotgun (WGS) entry which is preliminary data.</text>
</comment>
<accession>A0A9D2H5B8</accession>
<feature type="transmembrane region" description="Helical" evidence="2">
    <location>
        <begin position="137"/>
        <end position="159"/>
    </location>
</feature>